<name>A0ABS0L1T6_9BACT</name>
<evidence type="ECO:0008006" key="4">
    <source>
        <dbReference type="Google" id="ProtNLM"/>
    </source>
</evidence>
<proteinExistence type="predicted"/>
<gene>
    <name evidence="2" type="ORF">I5L79_11000</name>
</gene>
<dbReference type="EMBL" id="JADWYK010000005">
    <property type="protein sequence ID" value="MBG8554076.1"/>
    <property type="molecule type" value="Genomic_DNA"/>
</dbReference>
<evidence type="ECO:0000313" key="2">
    <source>
        <dbReference type="EMBL" id="MBG8554076.1"/>
    </source>
</evidence>
<evidence type="ECO:0000313" key="3">
    <source>
        <dbReference type="Proteomes" id="UP000601099"/>
    </source>
</evidence>
<accession>A0ABS0L1T6</accession>
<protein>
    <recommendedName>
        <fullName evidence="4">DUF697 domain-containing protein</fullName>
    </recommendedName>
</protein>
<dbReference type="Proteomes" id="UP000601099">
    <property type="component" value="Unassembled WGS sequence"/>
</dbReference>
<comment type="caution">
    <text evidence="2">The sequence shown here is derived from an EMBL/GenBank/DDBJ whole genome shotgun (WGS) entry which is preliminary data.</text>
</comment>
<sequence length="168" mass="18311">MKNRPIWITLLGNMTKATGLAAWQTGRLFRKAAAAALDSVQEVLRAEVKKGNIRLVQDFLTDKALPAARALLLERMAARLLVRIGLRGVLASNVVGWILPFVVEQLIKVAHRSGVLDKLKAHPTVADSLTRLDELKKAAWKTLVPDAGSGAELLPDDAELPRQLTAKP</sequence>
<keyword evidence="3" id="KW-1185">Reference proteome</keyword>
<organism evidence="2 3">
    <name type="scientific">Hymenobacter guriensis</name>
    <dbReference type="NCBI Taxonomy" id="2793065"/>
    <lineage>
        <taxon>Bacteria</taxon>
        <taxon>Pseudomonadati</taxon>
        <taxon>Bacteroidota</taxon>
        <taxon>Cytophagia</taxon>
        <taxon>Cytophagales</taxon>
        <taxon>Hymenobacteraceae</taxon>
        <taxon>Hymenobacter</taxon>
    </lineage>
</organism>
<evidence type="ECO:0000256" key="1">
    <source>
        <dbReference type="SAM" id="MobiDB-lite"/>
    </source>
</evidence>
<feature type="region of interest" description="Disordered" evidence="1">
    <location>
        <begin position="149"/>
        <end position="168"/>
    </location>
</feature>
<reference evidence="2 3" key="1">
    <citation type="submission" date="2020-11" db="EMBL/GenBank/DDBJ databases">
        <title>Hymenobacter sp.</title>
        <authorList>
            <person name="Kim M.K."/>
        </authorList>
    </citation>
    <scope>NUCLEOTIDE SEQUENCE [LARGE SCALE GENOMIC DNA]</scope>
    <source>
        <strain evidence="2 3">BT594</strain>
    </source>
</reference>
<dbReference type="RefSeq" id="WP_196955096.1">
    <property type="nucleotide sequence ID" value="NZ_JADWYK010000005.1"/>
</dbReference>